<feature type="region of interest" description="Disordered" evidence="1">
    <location>
        <begin position="48"/>
        <end position="67"/>
    </location>
</feature>
<evidence type="ECO:0000256" key="1">
    <source>
        <dbReference type="SAM" id="MobiDB-lite"/>
    </source>
</evidence>
<feature type="compositionally biased region" description="Polar residues" evidence="1">
    <location>
        <begin position="52"/>
        <end position="67"/>
    </location>
</feature>
<evidence type="ECO:0008006" key="5">
    <source>
        <dbReference type="Google" id="ProtNLM"/>
    </source>
</evidence>
<dbReference type="NCBIfam" id="NF041532">
    <property type="entry name" value="HprT"/>
    <property type="match status" value="1"/>
</dbReference>
<dbReference type="OrthoDB" id="6548477at2"/>
<proteinExistence type="predicted"/>
<dbReference type="EMBL" id="LT629802">
    <property type="protein sequence ID" value="SDV04655.1"/>
    <property type="molecule type" value="Genomic_DNA"/>
</dbReference>
<keyword evidence="2" id="KW-0732">Signal</keyword>
<sequence length="67" mass="7220">MRNALPTLGLLGSVLLAAGCTPTCQGDSCSRPQSSAAEMVIWWPEHMRAESGPSNQRADYQSVSLER</sequence>
<evidence type="ECO:0000313" key="4">
    <source>
        <dbReference type="Proteomes" id="UP000198600"/>
    </source>
</evidence>
<feature type="chain" id="PRO_5030027672" description="Type III secretion protein HrpT" evidence="2">
    <location>
        <begin position="18"/>
        <end position="67"/>
    </location>
</feature>
<dbReference type="STRING" id="46679.SAMN05216202_3708"/>
<protein>
    <recommendedName>
        <fullName evidence="5">Type III secretion protein HrpT</fullName>
    </recommendedName>
</protein>
<dbReference type="InterPro" id="IPR048207">
    <property type="entry name" value="HprT-like"/>
</dbReference>
<gene>
    <name evidence="3" type="ORF">SAMN05216202_3708</name>
</gene>
<reference evidence="4" key="1">
    <citation type="submission" date="2016-10" db="EMBL/GenBank/DDBJ databases">
        <authorList>
            <person name="Varghese N."/>
            <person name="Submissions S."/>
        </authorList>
    </citation>
    <scope>NUCLEOTIDE SEQUENCE [LARGE SCALE GENOMIC DNA]</scope>
    <source>
        <strain evidence="4">LMG 2223</strain>
    </source>
</reference>
<dbReference type="PROSITE" id="PS51257">
    <property type="entry name" value="PROKAR_LIPOPROTEIN"/>
    <property type="match status" value="1"/>
</dbReference>
<dbReference type="Proteomes" id="UP000198600">
    <property type="component" value="Chromosome I"/>
</dbReference>
<accession>A0A1H2NHT1</accession>
<feature type="signal peptide" evidence="2">
    <location>
        <begin position="1"/>
        <end position="17"/>
    </location>
</feature>
<keyword evidence="4" id="KW-1185">Reference proteome</keyword>
<evidence type="ECO:0000256" key="2">
    <source>
        <dbReference type="SAM" id="SignalP"/>
    </source>
</evidence>
<evidence type="ECO:0000313" key="3">
    <source>
        <dbReference type="EMBL" id="SDV04655.1"/>
    </source>
</evidence>
<dbReference type="RefSeq" id="WP_084379310.1">
    <property type="nucleotide sequence ID" value="NZ_LS483433.1"/>
</dbReference>
<organism evidence="3 4">
    <name type="scientific">Pseudomonas mucidolens</name>
    <dbReference type="NCBI Taxonomy" id="46679"/>
    <lineage>
        <taxon>Bacteria</taxon>
        <taxon>Pseudomonadati</taxon>
        <taxon>Pseudomonadota</taxon>
        <taxon>Gammaproteobacteria</taxon>
        <taxon>Pseudomonadales</taxon>
        <taxon>Pseudomonadaceae</taxon>
        <taxon>Pseudomonas</taxon>
    </lineage>
</organism>
<dbReference type="AlphaFoldDB" id="A0A1H2NHT1"/>
<name>A0A1H2NHT1_9PSED</name>